<feature type="region of interest" description="Disordered" evidence="1">
    <location>
        <begin position="453"/>
        <end position="477"/>
    </location>
</feature>
<name>A0ABW2QVV9_9NEIS</name>
<dbReference type="Pfam" id="PF09994">
    <property type="entry name" value="T6SS_Tle1-like_cat"/>
    <property type="match status" value="2"/>
</dbReference>
<evidence type="ECO:0000313" key="4">
    <source>
        <dbReference type="Proteomes" id="UP001596473"/>
    </source>
</evidence>
<dbReference type="EMBL" id="JBHTBQ010000007">
    <property type="protein sequence ID" value="MFC7419199.1"/>
    <property type="molecule type" value="Genomic_DNA"/>
</dbReference>
<feature type="domain" description="T6SS Phospholipase effector Tle1-like catalytic" evidence="2">
    <location>
        <begin position="66"/>
        <end position="184"/>
    </location>
</feature>
<feature type="domain" description="T6SS Phospholipase effector Tle1-like catalytic" evidence="2">
    <location>
        <begin position="204"/>
        <end position="370"/>
    </location>
</feature>
<sequence length="704" mass="77045">MAGLSMKLQGELLQCGASLADAKLATATSTECPVSQVKQATVSAKAAASQALPTQGSCKQTLTLSFFFDGTGNNMDADIGMRSHSNVARLFRAHQRDNESINLFRIYIPGIGTYFKEIGDRGGSVWGNGFGSMGKERLAWALKQFMLRLKAAEQMAANPSNKILGIKIAVFGFSRGAALARAFCRELFKLCRPAAGGGFQLKQGAYPIEVSFLGLFDTVASVGLPLATNNVVTRNINALSDVINRSLKWTSPAAFIGSALKTPELKRLAFGEGGVDPSAGVFDGHGSWATDLAIPPMVKQGLHLVAAHEVRNSFPVDSVLHDLTYPSGMREMIYPGAHSDIGGGYAPGEGARSPNEGELLSLIPLKVMYDSAVKAGVPLLSMTSARRIDELQDFAIDSKGAADFARLQADFKHYMNVVGWGAGHIGQCMLAQMRCYFKWRFYAISRGQQGKPTAEQETLQKNTQQQAAEKQKRDPLMKEKKEALWRARQQLNADELALQRARHASLVSGAPLNSRYEAKANQSRDHYAKKEDEYLREVAINDTAANDAALAKAIQKYDAQLLSDAKQILAWHKASPKEPIRVHYRALMEAYSDEFIHKKGLRDEVIIRFFDRYVHDSLSAFATDDTRTSDPRAVYIGDDEIFTHAALSPEGQLKKAQKKVKQKQDEVNISAGNQRGGGFSQSHTQKLKELEAARQNLAKAEKGL</sequence>
<comment type="caution">
    <text evidence="3">The sequence shown here is derived from an EMBL/GenBank/DDBJ whole genome shotgun (WGS) entry which is preliminary data.</text>
</comment>
<dbReference type="InterPro" id="IPR018712">
    <property type="entry name" value="Tle1-like_cat"/>
</dbReference>
<keyword evidence="4" id="KW-1185">Reference proteome</keyword>
<dbReference type="PANTHER" id="PTHR33840">
    <property type="match status" value="1"/>
</dbReference>
<feature type="region of interest" description="Disordered" evidence="1">
    <location>
        <begin position="659"/>
        <end position="685"/>
    </location>
</feature>
<evidence type="ECO:0000256" key="1">
    <source>
        <dbReference type="SAM" id="MobiDB-lite"/>
    </source>
</evidence>
<reference evidence="4" key="1">
    <citation type="journal article" date="2019" name="Int. J. Syst. Evol. Microbiol.">
        <title>The Global Catalogue of Microorganisms (GCM) 10K type strain sequencing project: providing services to taxonomists for standard genome sequencing and annotation.</title>
        <authorList>
            <consortium name="The Broad Institute Genomics Platform"/>
            <consortium name="The Broad Institute Genome Sequencing Center for Infectious Disease"/>
            <person name="Wu L."/>
            <person name="Ma J."/>
        </authorList>
    </citation>
    <scope>NUCLEOTIDE SEQUENCE [LARGE SCALE GENOMIC DNA]</scope>
    <source>
        <strain evidence="4">CCUG 62945</strain>
    </source>
</reference>
<evidence type="ECO:0000259" key="2">
    <source>
        <dbReference type="Pfam" id="PF09994"/>
    </source>
</evidence>
<gene>
    <name evidence="3" type="ORF">ACFQNF_04850</name>
</gene>
<organism evidence="3 4">
    <name type="scientific">Iodobacter arcticus</name>
    <dbReference type="NCBI Taxonomy" id="590593"/>
    <lineage>
        <taxon>Bacteria</taxon>
        <taxon>Pseudomonadati</taxon>
        <taxon>Pseudomonadota</taxon>
        <taxon>Betaproteobacteria</taxon>
        <taxon>Neisseriales</taxon>
        <taxon>Chitinibacteraceae</taxon>
        <taxon>Iodobacter</taxon>
    </lineage>
</organism>
<protein>
    <submittedName>
        <fullName evidence="3">Phospholipase effector Tle1 domain-containing protein</fullName>
    </submittedName>
</protein>
<dbReference type="PANTHER" id="PTHR33840:SF1">
    <property type="entry name" value="TLE1 PHOSPHOLIPASE DOMAIN-CONTAINING PROTEIN"/>
    <property type="match status" value="1"/>
</dbReference>
<dbReference type="RefSeq" id="WP_380186534.1">
    <property type="nucleotide sequence ID" value="NZ_JBHTBQ010000007.1"/>
</dbReference>
<feature type="compositionally biased region" description="Polar residues" evidence="1">
    <location>
        <begin position="453"/>
        <end position="468"/>
    </location>
</feature>
<proteinExistence type="predicted"/>
<evidence type="ECO:0000313" key="3">
    <source>
        <dbReference type="EMBL" id="MFC7419199.1"/>
    </source>
</evidence>
<dbReference type="Proteomes" id="UP001596473">
    <property type="component" value="Unassembled WGS sequence"/>
</dbReference>
<accession>A0ABW2QVV9</accession>